<evidence type="ECO:0000256" key="1">
    <source>
        <dbReference type="SAM" id="MobiDB-lite"/>
    </source>
</evidence>
<protein>
    <submittedName>
        <fullName evidence="2">Uncharacterized protein</fullName>
    </submittedName>
</protein>
<sequence>MKFEFFKHKPSQPTQKPLPSEELKSPEIKKAKRIIAGIIDINNIDDDTQKTINSIEASGTNVDYYASTKIYRENNMKNAGTYTYVVSAIDGTDKFSHEYLNCTGIVIVGTNKQGEEISFMTHQEPSIILVKKRNNFTTDLRDRLREFIEKVEKGSIDAVMFGGNRRRASIDFQDSIELVTEILKQELGFEPTIMTGPNLSGTQTDIFFDTKNRRLYIVRGAHKNEHNYKTNESFLPSEIDEQVKNWFN</sequence>
<evidence type="ECO:0000313" key="3">
    <source>
        <dbReference type="Proteomes" id="UP000230094"/>
    </source>
</evidence>
<dbReference type="EMBL" id="PFCQ01000013">
    <property type="protein sequence ID" value="PIR68216.1"/>
    <property type="molecule type" value="Genomic_DNA"/>
</dbReference>
<comment type="caution">
    <text evidence="2">The sequence shown here is derived from an EMBL/GenBank/DDBJ whole genome shotgun (WGS) entry which is preliminary data.</text>
</comment>
<accession>A0A2H0TB19</accession>
<dbReference type="AlphaFoldDB" id="A0A2H0TB19"/>
<feature type="region of interest" description="Disordered" evidence="1">
    <location>
        <begin position="1"/>
        <end position="23"/>
    </location>
</feature>
<name>A0A2H0TB19_9BACT</name>
<organism evidence="2 3">
    <name type="scientific">Candidatus Nomurabacteria bacterium CG10_big_fil_rev_8_21_14_0_10_35_16</name>
    <dbReference type="NCBI Taxonomy" id="1974731"/>
    <lineage>
        <taxon>Bacteria</taxon>
        <taxon>Candidatus Nomuraibacteriota</taxon>
    </lineage>
</organism>
<dbReference type="Proteomes" id="UP000230094">
    <property type="component" value="Unassembled WGS sequence"/>
</dbReference>
<proteinExistence type="predicted"/>
<reference evidence="3" key="1">
    <citation type="submission" date="2017-09" db="EMBL/GenBank/DDBJ databases">
        <title>Depth-based differentiation of microbial function through sediment-hosted aquifers and enrichment of novel symbionts in the deep terrestrial subsurface.</title>
        <authorList>
            <person name="Probst A.J."/>
            <person name="Ladd B."/>
            <person name="Jarett J.K."/>
            <person name="Geller-Mcgrath D.E."/>
            <person name="Sieber C.M.K."/>
            <person name="Emerson J.B."/>
            <person name="Anantharaman K."/>
            <person name="Thomas B.C."/>
            <person name="Malmstrom R."/>
            <person name="Stieglmeier M."/>
            <person name="Klingl A."/>
            <person name="Woyke T."/>
            <person name="Ryan C.M."/>
            <person name="Banfield J.F."/>
        </authorList>
    </citation>
    <scope>NUCLEOTIDE SEQUENCE [LARGE SCALE GENOMIC DNA]</scope>
</reference>
<evidence type="ECO:0000313" key="2">
    <source>
        <dbReference type="EMBL" id="PIR68216.1"/>
    </source>
</evidence>
<gene>
    <name evidence="2" type="ORF">COU49_02640</name>
</gene>